<dbReference type="Gene3D" id="3.40.50.720">
    <property type="entry name" value="NAD(P)-binding Rossmann-like Domain"/>
    <property type="match status" value="1"/>
</dbReference>
<dbReference type="InterPro" id="IPR006139">
    <property type="entry name" value="D-isomer_2_OHA_DH_cat_dom"/>
</dbReference>
<evidence type="ECO:0000313" key="6">
    <source>
        <dbReference type="Proteomes" id="UP000434957"/>
    </source>
</evidence>
<proteinExistence type="predicted"/>
<evidence type="ECO:0000313" key="4">
    <source>
        <dbReference type="EMBL" id="KAE9277912.1"/>
    </source>
</evidence>
<feature type="non-terminal residue" evidence="3">
    <location>
        <position position="1"/>
    </location>
</feature>
<dbReference type="GO" id="GO:0051287">
    <property type="term" value="F:NAD binding"/>
    <property type="evidence" value="ECO:0007669"/>
    <property type="project" value="InterPro"/>
</dbReference>
<name>A0A6A3HLX4_9STRA</name>
<dbReference type="Proteomes" id="UP000429607">
    <property type="component" value="Unassembled WGS sequence"/>
</dbReference>
<dbReference type="Gene3D" id="3.40.50.10470">
    <property type="entry name" value="Translation initiation factor eif-2b, domain 2"/>
    <property type="match status" value="1"/>
</dbReference>
<dbReference type="EMBL" id="QXFT01004450">
    <property type="protein sequence ID" value="KAE9277912.1"/>
    <property type="molecule type" value="Genomic_DNA"/>
</dbReference>
<reference evidence="3 5" key="1">
    <citation type="submission" date="2018-09" db="EMBL/GenBank/DDBJ databases">
        <title>Genomic investigation of the strawberry pathogen Phytophthora fragariae indicates pathogenicity is determined by transcriptional variation in three key races.</title>
        <authorList>
            <person name="Adams T.M."/>
            <person name="Armitage A.D."/>
            <person name="Sobczyk M.K."/>
            <person name="Bates H.J."/>
            <person name="Dunwell J.M."/>
            <person name="Nellist C.F."/>
            <person name="Harrison R.J."/>
        </authorList>
    </citation>
    <scope>NUCLEOTIDE SEQUENCE [LARGE SCALE GENOMIC DNA]</scope>
    <source>
        <strain evidence="3 5">SCRP249</strain>
        <strain evidence="4 6">SCRP333</strain>
    </source>
</reference>
<dbReference type="AlphaFoldDB" id="A0A6A3HLX4"/>
<organism evidence="3 5">
    <name type="scientific">Phytophthora rubi</name>
    <dbReference type="NCBI Taxonomy" id="129364"/>
    <lineage>
        <taxon>Eukaryota</taxon>
        <taxon>Sar</taxon>
        <taxon>Stramenopiles</taxon>
        <taxon>Oomycota</taxon>
        <taxon>Peronosporomycetes</taxon>
        <taxon>Peronosporales</taxon>
        <taxon>Peronosporaceae</taxon>
        <taxon>Phytophthora</taxon>
    </lineage>
</organism>
<dbReference type="InterPro" id="IPR042529">
    <property type="entry name" value="IF_2B-like_C"/>
</dbReference>
<dbReference type="SUPFAM" id="SSF52283">
    <property type="entry name" value="Formate/glycerate dehydrogenase catalytic domain-like"/>
    <property type="match status" value="1"/>
</dbReference>
<evidence type="ECO:0000256" key="1">
    <source>
        <dbReference type="SAM" id="MobiDB-lite"/>
    </source>
</evidence>
<dbReference type="Proteomes" id="UP000434957">
    <property type="component" value="Unassembled WGS sequence"/>
</dbReference>
<evidence type="ECO:0000259" key="2">
    <source>
        <dbReference type="Pfam" id="PF00389"/>
    </source>
</evidence>
<evidence type="ECO:0000313" key="5">
    <source>
        <dbReference type="Proteomes" id="UP000429607"/>
    </source>
</evidence>
<evidence type="ECO:0000313" key="3">
    <source>
        <dbReference type="EMBL" id="KAE8969353.1"/>
    </source>
</evidence>
<dbReference type="EMBL" id="QXFV01004489">
    <property type="protein sequence ID" value="KAE8969353.1"/>
    <property type="molecule type" value="Genomic_DNA"/>
</dbReference>
<feature type="domain" description="D-isomer specific 2-hydroxyacid dehydrogenase catalytic" evidence="2">
    <location>
        <begin position="27"/>
        <end position="81"/>
    </location>
</feature>
<dbReference type="Pfam" id="PF00389">
    <property type="entry name" value="2-Hacid_dh"/>
    <property type="match status" value="1"/>
</dbReference>
<dbReference type="GO" id="GO:0016616">
    <property type="term" value="F:oxidoreductase activity, acting on the CH-OH group of donors, NAD or NADP as acceptor"/>
    <property type="evidence" value="ECO:0007669"/>
    <property type="project" value="InterPro"/>
</dbReference>
<accession>A0A6A3HLX4</accession>
<comment type="caution">
    <text evidence="3">The sequence shown here is derived from an EMBL/GenBank/DDBJ whole genome shotgun (WGS) entry which is preliminary data.</text>
</comment>
<protein>
    <recommendedName>
        <fullName evidence="2">D-isomer specific 2-hydroxyacid dehydrogenase catalytic domain-containing protein</fullName>
    </recommendedName>
</protein>
<gene>
    <name evidence="3" type="ORF">PR001_g27524</name>
    <name evidence="4" type="ORF">PR003_g28664</name>
</gene>
<sequence length="139" mass="14726">RPTRTSWRSATWCAACCQGALECAAGHDVTCGVTPLTHAELGAQVADYDVLIVRSGSRVDRTVLDAAQNLQLVGRTGTGVDSPAPAPDAWRAPSSSHSNKVEAFLKTAAKKRQFKVIIVVSAPSLKGQRTAKARSSREP</sequence>
<feature type="region of interest" description="Disordered" evidence="1">
    <location>
        <begin position="75"/>
        <end position="97"/>
    </location>
</feature>
<keyword evidence="6" id="KW-1185">Reference proteome</keyword>